<keyword evidence="2" id="KW-1185">Reference proteome</keyword>
<dbReference type="RefSeq" id="WP_183210030.1">
    <property type="nucleotide sequence ID" value="NZ_JAAAMM010000004.1"/>
</dbReference>
<organism evidence="1 2">
    <name type="scientific">Aurantimonas endophytica</name>
    <dbReference type="NCBI Taxonomy" id="1522175"/>
    <lineage>
        <taxon>Bacteria</taxon>
        <taxon>Pseudomonadati</taxon>
        <taxon>Pseudomonadota</taxon>
        <taxon>Alphaproteobacteria</taxon>
        <taxon>Hyphomicrobiales</taxon>
        <taxon>Aurantimonadaceae</taxon>
        <taxon>Aurantimonas</taxon>
    </lineage>
</organism>
<gene>
    <name evidence="1" type="ORF">GGR03_003553</name>
</gene>
<sequence length="130" mass="14330">MDRVSQLETRIERLEALLAGFAGAIVDDARRERGARTIRNLADAFSPHTAAEVDADIRRIITVEAVRLIRAGGEVSHADLVRSLKGKARSNRIKMVMTALAVDGEIWIRRDGEGKRGRPSIVYGLVKKLA</sequence>
<reference evidence="1 2" key="1">
    <citation type="submission" date="2020-08" db="EMBL/GenBank/DDBJ databases">
        <title>Genomic Encyclopedia of Type Strains, Phase IV (KMG-IV): sequencing the most valuable type-strain genomes for metagenomic binning, comparative biology and taxonomic classification.</title>
        <authorList>
            <person name="Goeker M."/>
        </authorList>
    </citation>
    <scope>NUCLEOTIDE SEQUENCE [LARGE SCALE GENOMIC DNA]</scope>
    <source>
        <strain evidence="1 2">DSM 103570</strain>
    </source>
</reference>
<accession>A0A7W6HFT9</accession>
<dbReference type="AlphaFoldDB" id="A0A7W6HFT9"/>
<proteinExistence type="predicted"/>
<evidence type="ECO:0000313" key="1">
    <source>
        <dbReference type="EMBL" id="MBB4004465.1"/>
    </source>
</evidence>
<evidence type="ECO:0000313" key="2">
    <source>
        <dbReference type="Proteomes" id="UP000588647"/>
    </source>
</evidence>
<dbReference type="EMBL" id="JACIEM010000004">
    <property type="protein sequence ID" value="MBB4004465.1"/>
    <property type="molecule type" value="Genomic_DNA"/>
</dbReference>
<protein>
    <submittedName>
        <fullName evidence="1">Uncharacterized protein</fullName>
    </submittedName>
</protein>
<name>A0A7W6HFT9_9HYPH</name>
<dbReference type="Proteomes" id="UP000588647">
    <property type="component" value="Unassembled WGS sequence"/>
</dbReference>
<comment type="caution">
    <text evidence="1">The sequence shown here is derived from an EMBL/GenBank/DDBJ whole genome shotgun (WGS) entry which is preliminary data.</text>
</comment>